<evidence type="ECO:0000313" key="1">
    <source>
        <dbReference type="EMBL" id="KAJ8297853.1"/>
    </source>
</evidence>
<organism evidence="1 2">
    <name type="scientific">Tegillarca granosa</name>
    <name type="common">Malaysian cockle</name>
    <name type="synonym">Anadara granosa</name>
    <dbReference type="NCBI Taxonomy" id="220873"/>
    <lineage>
        <taxon>Eukaryota</taxon>
        <taxon>Metazoa</taxon>
        <taxon>Spiralia</taxon>
        <taxon>Lophotrochozoa</taxon>
        <taxon>Mollusca</taxon>
        <taxon>Bivalvia</taxon>
        <taxon>Autobranchia</taxon>
        <taxon>Pteriomorphia</taxon>
        <taxon>Arcoida</taxon>
        <taxon>Arcoidea</taxon>
        <taxon>Arcidae</taxon>
        <taxon>Tegillarca</taxon>
    </lineage>
</organism>
<dbReference type="Proteomes" id="UP001217089">
    <property type="component" value="Unassembled WGS sequence"/>
</dbReference>
<name>A0ABQ9E3I0_TEGGR</name>
<sequence>MFWNISIMQSREKIFYSIKEHDGKVSKLLKKGQKSFDQSPVGDIHHQLHKWFEDKDVLLKT</sequence>
<proteinExistence type="predicted"/>
<evidence type="ECO:0000313" key="2">
    <source>
        <dbReference type="Proteomes" id="UP001217089"/>
    </source>
</evidence>
<keyword evidence="2" id="KW-1185">Reference proteome</keyword>
<accession>A0ABQ9E3I0</accession>
<comment type="caution">
    <text evidence="1">The sequence shown here is derived from an EMBL/GenBank/DDBJ whole genome shotgun (WGS) entry which is preliminary data.</text>
</comment>
<dbReference type="EMBL" id="JARBDR010000923">
    <property type="protein sequence ID" value="KAJ8297853.1"/>
    <property type="molecule type" value="Genomic_DNA"/>
</dbReference>
<reference evidence="1 2" key="1">
    <citation type="submission" date="2022-12" db="EMBL/GenBank/DDBJ databases">
        <title>Chromosome-level genome of Tegillarca granosa.</title>
        <authorList>
            <person name="Kim J."/>
        </authorList>
    </citation>
    <scope>NUCLEOTIDE SEQUENCE [LARGE SCALE GENOMIC DNA]</scope>
    <source>
        <strain evidence="1">Teg-2019</strain>
        <tissue evidence="1">Adductor muscle</tissue>
    </source>
</reference>
<protein>
    <submittedName>
        <fullName evidence="1">Uncharacterized protein</fullName>
    </submittedName>
</protein>
<gene>
    <name evidence="1" type="ORF">KUTeg_024384</name>
</gene>